<feature type="region of interest" description="Disordered" evidence="1">
    <location>
        <begin position="1"/>
        <end position="35"/>
    </location>
</feature>
<proteinExistence type="predicted"/>
<keyword evidence="3" id="KW-1185">Reference proteome</keyword>
<gene>
    <name evidence="2" type="ORF">PCOR1329_LOCUS11835</name>
</gene>
<evidence type="ECO:0000313" key="2">
    <source>
        <dbReference type="EMBL" id="CAK0805300.1"/>
    </source>
</evidence>
<protein>
    <submittedName>
        <fullName evidence="2">Uncharacterized protein</fullName>
    </submittedName>
</protein>
<reference evidence="2" key="1">
    <citation type="submission" date="2023-10" db="EMBL/GenBank/DDBJ databases">
        <authorList>
            <person name="Chen Y."/>
            <person name="Shah S."/>
            <person name="Dougan E. K."/>
            <person name="Thang M."/>
            <person name="Chan C."/>
        </authorList>
    </citation>
    <scope>NUCLEOTIDE SEQUENCE [LARGE SCALE GENOMIC DNA]</scope>
</reference>
<feature type="region of interest" description="Disordered" evidence="1">
    <location>
        <begin position="78"/>
        <end position="110"/>
    </location>
</feature>
<accession>A0ABN9QK85</accession>
<feature type="compositionally biased region" description="Polar residues" evidence="1">
    <location>
        <begin position="87"/>
        <end position="97"/>
    </location>
</feature>
<organism evidence="2 3">
    <name type="scientific">Prorocentrum cordatum</name>
    <dbReference type="NCBI Taxonomy" id="2364126"/>
    <lineage>
        <taxon>Eukaryota</taxon>
        <taxon>Sar</taxon>
        <taxon>Alveolata</taxon>
        <taxon>Dinophyceae</taxon>
        <taxon>Prorocentrales</taxon>
        <taxon>Prorocentraceae</taxon>
        <taxon>Prorocentrum</taxon>
    </lineage>
</organism>
<sequence>MPGRGVSRVQEQSSCRPCSPPSGSSLPSPDPAPPLLHAACLHSSCRPDRVGAEAYEDGKAARTHTSDAGCCPAIAETARHERRTMPSEESGTGQSNLPVRPTHYDSVVCA</sequence>
<evidence type="ECO:0000256" key="1">
    <source>
        <dbReference type="SAM" id="MobiDB-lite"/>
    </source>
</evidence>
<evidence type="ECO:0000313" key="3">
    <source>
        <dbReference type="Proteomes" id="UP001189429"/>
    </source>
</evidence>
<name>A0ABN9QK85_9DINO</name>
<dbReference type="Proteomes" id="UP001189429">
    <property type="component" value="Unassembled WGS sequence"/>
</dbReference>
<feature type="compositionally biased region" description="Low complexity" evidence="1">
    <location>
        <begin position="13"/>
        <end position="27"/>
    </location>
</feature>
<comment type="caution">
    <text evidence="2">The sequence shown here is derived from an EMBL/GenBank/DDBJ whole genome shotgun (WGS) entry which is preliminary data.</text>
</comment>
<dbReference type="EMBL" id="CAUYUJ010003424">
    <property type="protein sequence ID" value="CAK0805300.1"/>
    <property type="molecule type" value="Genomic_DNA"/>
</dbReference>